<proteinExistence type="predicted"/>
<dbReference type="OrthoDB" id="292518at2"/>
<dbReference type="SUPFAM" id="SSF48371">
    <property type="entry name" value="ARM repeat"/>
    <property type="match status" value="1"/>
</dbReference>
<evidence type="ECO:0008006" key="3">
    <source>
        <dbReference type="Google" id="ProtNLM"/>
    </source>
</evidence>
<evidence type="ECO:0000313" key="2">
    <source>
        <dbReference type="Proteomes" id="UP000319143"/>
    </source>
</evidence>
<protein>
    <recommendedName>
        <fullName evidence="3">HEAT repeat protein</fullName>
    </recommendedName>
</protein>
<dbReference type="EMBL" id="SJPV01000007">
    <property type="protein sequence ID" value="TWU35166.1"/>
    <property type="molecule type" value="Genomic_DNA"/>
</dbReference>
<reference evidence="1 2" key="1">
    <citation type="submission" date="2019-02" db="EMBL/GenBank/DDBJ databases">
        <title>Deep-cultivation of Planctomycetes and their phenomic and genomic characterization uncovers novel biology.</title>
        <authorList>
            <person name="Wiegand S."/>
            <person name="Jogler M."/>
            <person name="Boedeker C."/>
            <person name="Pinto D."/>
            <person name="Vollmers J."/>
            <person name="Rivas-Marin E."/>
            <person name="Kohn T."/>
            <person name="Peeters S.H."/>
            <person name="Heuer A."/>
            <person name="Rast P."/>
            <person name="Oberbeckmann S."/>
            <person name="Bunk B."/>
            <person name="Jeske O."/>
            <person name="Meyerdierks A."/>
            <person name="Storesund J.E."/>
            <person name="Kallscheuer N."/>
            <person name="Luecker S."/>
            <person name="Lage O.M."/>
            <person name="Pohl T."/>
            <person name="Merkel B.J."/>
            <person name="Hornburger P."/>
            <person name="Mueller R.-W."/>
            <person name="Bruemmer F."/>
            <person name="Labrenz M."/>
            <person name="Spormann A.M."/>
            <person name="Op Den Camp H."/>
            <person name="Overmann J."/>
            <person name="Amann R."/>
            <person name="Jetten M.S.M."/>
            <person name="Mascher T."/>
            <person name="Medema M.H."/>
            <person name="Devos D.P."/>
            <person name="Kaster A.-K."/>
            <person name="Ovreas L."/>
            <person name="Rohde M."/>
            <person name="Galperin M.Y."/>
            <person name="Jogler C."/>
        </authorList>
    </citation>
    <scope>NUCLEOTIDE SEQUENCE [LARGE SCALE GENOMIC DNA]</scope>
    <source>
        <strain evidence="1 2">Poly41</strain>
    </source>
</reference>
<accession>A0A5C6DJS7</accession>
<comment type="caution">
    <text evidence="1">The sequence shown here is derived from an EMBL/GenBank/DDBJ whole genome shotgun (WGS) entry which is preliminary data.</text>
</comment>
<gene>
    <name evidence="1" type="ORF">Poly41_43150</name>
</gene>
<keyword evidence="2" id="KW-1185">Reference proteome</keyword>
<dbReference type="InterPro" id="IPR016024">
    <property type="entry name" value="ARM-type_fold"/>
</dbReference>
<sequence length="524" mass="57652">MQNDTDTLTSLLGPSADPVAAGWRLREIAEGGQHDGADLIAELCNQIGSPSSPGPLHNSDPAILGGLLHLIHTLMLRRAGETLGKSLHELNPQWIERLYPALPPLTPNRHLLLQLLAMIRSRESLSILMDLMIQSPPSKWLDAAFALSPLMQHADWQINWVFPKVMQCLQHPSLAAPVLDLGNYLVRARKVQPHPAAEQVAMLNHLLGEVSGRLGHFEANPRAFGDDVETVQATLGEAVALAVSLCDALGLIGDASSIGKLNQTIELKHRRVQCEAAGALAMLGDDMGKKRLLELTADPAARLRAIQYADELGLGESVEPEMRLEAATAEAEMSLWLTQPQQMGVPPTGVEVIETRRMMWPSFTERMDVHLVRFEYNFGDKQYSNVGITGPVVFAMSADVADLPVDDIYAIYAGWHAEHEEIFAVPASQFNEAQHRAMGLYVKHLDQLGYEEIKPELLGFFLDEQAGVLSAKRDGTECVVVTDALETIDQPIAGRVRPLRPGDLFNLYKGRKMLRTFNPPSNIE</sequence>
<dbReference type="RefSeq" id="WP_146528557.1">
    <property type="nucleotide sequence ID" value="NZ_SJPV01000007.1"/>
</dbReference>
<organism evidence="1 2">
    <name type="scientific">Novipirellula artificiosorum</name>
    <dbReference type="NCBI Taxonomy" id="2528016"/>
    <lineage>
        <taxon>Bacteria</taxon>
        <taxon>Pseudomonadati</taxon>
        <taxon>Planctomycetota</taxon>
        <taxon>Planctomycetia</taxon>
        <taxon>Pirellulales</taxon>
        <taxon>Pirellulaceae</taxon>
        <taxon>Novipirellula</taxon>
    </lineage>
</organism>
<dbReference type="Gene3D" id="1.25.10.10">
    <property type="entry name" value="Leucine-rich Repeat Variant"/>
    <property type="match status" value="1"/>
</dbReference>
<dbReference type="AlphaFoldDB" id="A0A5C6DJS7"/>
<evidence type="ECO:0000313" key="1">
    <source>
        <dbReference type="EMBL" id="TWU35166.1"/>
    </source>
</evidence>
<dbReference type="InterPro" id="IPR011989">
    <property type="entry name" value="ARM-like"/>
</dbReference>
<name>A0A5C6DJS7_9BACT</name>
<dbReference type="Proteomes" id="UP000319143">
    <property type="component" value="Unassembled WGS sequence"/>
</dbReference>